<sequence>MDREGSKFPQELWLEICNLLESEYINTDAKDDGAQGIVSGLSSLSRACRGLLQILQPVLYKTPVLIGVRSLELFFRTIVEQENLASLVQTVRWYEGEESEVDRLIEEENLQYRSYRMDEDETENEKCFDWGSEFKDKYNAKLHLLRFDLYENTTRGSIEYMHQYPQILPLFLPNLQALDYRHDPRTHGFSVLSIYEYRSQQALPGLRHLNVRAGPRDNFNLGSYATIFRLSRDTLEHLHFEWPFNVNEVGTWPPEPEFHHLKTLSVHQGCLGTDSFRDLLFHSPSLEEFVYRSAREKGDDVEVTAIDEGDEEQLTWTSVHEALSLVRDTLRVLELDLHARFYKGRLESSATFTDFKQLHSVTLSQDMLSEGSDIHSEGSQLLVEILPKTLKHFGLTRITHDCPDSSRCILGLAEAVCDGKFPDLETIRLDMSQLMEGQTDEYQGMKEMFGSRGVRVI</sequence>
<dbReference type="OrthoDB" id="4757858at2759"/>
<organism evidence="1 2">
    <name type="scientific">Pestalotiopsis fici (strain W106-1 / CGMCC3.15140)</name>
    <dbReference type="NCBI Taxonomy" id="1229662"/>
    <lineage>
        <taxon>Eukaryota</taxon>
        <taxon>Fungi</taxon>
        <taxon>Dikarya</taxon>
        <taxon>Ascomycota</taxon>
        <taxon>Pezizomycotina</taxon>
        <taxon>Sordariomycetes</taxon>
        <taxon>Xylariomycetidae</taxon>
        <taxon>Amphisphaeriales</taxon>
        <taxon>Sporocadaceae</taxon>
        <taxon>Pestalotiopsis</taxon>
    </lineage>
</organism>
<evidence type="ECO:0000313" key="1">
    <source>
        <dbReference type="EMBL" id="ETS79915.1"/>
    </source>
</evidence>
<proteinExistence type="predicted"/>
<dbReference type="Proteomes" id="UP000030651">
    <property type="component" value="Unassembled WGS sequence"/>
</dbReference>
<dbReference type="EMBL" id="KI912113">
    <property type="protein sequence ID" value="ETS79915.1"/>
    <property type="molecule type" value="Genomic_DNA"/>
</dbReference>
<dbReference type="RefSeq" id="XP_007834216.1">
    <property type="nucleotide sequence ID" value="XM_007836025.1"/>
</dbReference>
<dbReference type="InParanoid" id="W3X1G0"/>
<keyword evidence="2" id="KW-1185">Reference proteome</keyword>
<name>W3X1G0_PESFW</name>
<accession>W3X1G0</accession>
<dbReference type="KEGG" id="pfy:PFICI_07444"/>
<dbReference type="STRING" id="1229662.W3X1G0"/>
<evidence type="ECO:0008006" key="3">
    <source>
        <dbReference type="Google" id="ProtNLM"/>
    </source>
</evidence>
<gene>
    <name evidence="1" type="ORF">PFICI_07444</name>
</gene>
<dbReference type="AlphaFoldDB" id="W3X1G0"/>
<reference evidence="2" key="1">
    <citation type="journal article" date="2015" name="BMC Genomics">
        <title>Genomic and transcriptomic analysis of the endophytic fungus Pestalotiopsis fici reveals its lifestyle and high potential for synthesis of natural products.</title>
        <authorList>
            <person name="Wang X."/>
            <person name="Zhang X."/>
            <person name="Liu L."/>
            <person name="Xiang M."/>
            <person name="Wang W."/>
            <person name="Sun X."/>
            <person name="Che Y."/>
            <person name="Guo L."/>
            <person name="Liu G."/>
            <person name="Guo L."/>
            <person name="Wang C."/>
            <person name="Yin W.B."/>
            <person name="Stadler M."/>
            <person name="Zhang X."/>
            <person name="Liu X."/>
        </authorList>
    </citation>
    <scope>NUCLEOTIDE SEQUENCE [LARGE SCALE GENOMIC DNA]</scope>
    <source>
        <strain evidence="2">W106-1 / CGMCC3.15140</strain>
    </source>
</reference>
<evidence type="ECO:0000313" key="2">
    <source>
        <dbReference type="Proteomes" id="UP000030651"/>
    </source>
</evidence>
<protein>
    <recommendedName>
        <fullName evidence="3">F-box domain-containing protein</fullName>
    </recommendedName>
</protein>
<dbReference type="HOGENOM" id="CLU_598653_0_0_1"/>
<dbReference type="GeneID" id="19272457"/>
<dbReference type="eggNOG" id="ENOG502T6IA">
    <property type="taxonomic scope" value="Eukaryota"/>
</dbReference>